<organism evidence="2 3">
    <name type="scientific">Devosia neptuniae</name>
    <dbReference type="NCBI Taxonomy" id="191302"/>
    <lineage>
        <taxon>Bacteria</taxon>
        <taxon>Pseudomonadati</taxon>
        <taxon>Pseudomonadota</taxon>
        <taxon>Alphaproteobacteria</taxon>
        <taxon>Hyphomicrobiales</taxon>
        <taxon>Devosiaceae</taxon>
        <taxon>Devosia</taxon>
    </lineage>
</organism>
<accession>A0ABY6CL64</accession>
<proteinExistence type="predicted"/>
<dbReference type="SUPFAM" id="SSF51658">
    <property type="entry name" value="Xylose isomerase-like"/>
    <property type="match status" value="1"/>
</dbReference>
<keyword evidence="2" id="KW-0413">Isomerase</keyword>
<dbReference type="InterPro" id="IPR050312">
    <property type="entry name" value="IolE/XylAMocC-like"/>
</dbReference>
<gene>
    <name evidence="2" type="ORF">N8A98_12930</name>
</gene>
<reference evidence="2 3" key="1">
    <citation type="submission" date="2022-09" db="EMBL/GenBank/DDBJ databases">
        <title>Interaction between co-microsymbionts with complementary sets of symbiotic genes in legume-rhizobium systems.</title>
        <authorList>
            <person name="Safronova V."/>
            <person name="Sazanova A."/>
            <person name="Afonin A."/>
            <person name="Chirak E."/>
        </authorList>
    </citation>
    <scope>NUCLEOTIDE SEQUENCE [LARGE SCALE GENOMIC DNA]</scope>
    <source>
        <strain evidence="2 3">A18/4-1</strain>
    </source>
</reference>
<dbReference type="Gene3D" id="3.20.20.150">
    <property type="entry name" value="Divalent-metal-dependent TIM barrel enzymes"/>
    <property type="match status" value="1"/>
</dbReference>
<keyword evidence="3" id="KW-1185">Reference proteome</keyword>
<dbReference type="EMBL" id="CP104965">
    <property type="protein sequence ID" value="UXN72132.1"/>
    <property type="molecule type" value="Genomic_DNA"/>
</dbReference>
<dbReference type="InterPro" id="IPR013022">
    <property type="entry name" value="Xyl_isomerase-like_TIM-brl"/>
</dbReference>
<dbReference type="PANTHER" id="PTHR12110">
    <property type="entry name" value="HYDROXYPYRUVATE ISOMERASE"/>
    <property type="match status" value="1"/>
</dbReference>
<dbReference type="RefSeq" id="WP_262171970.1">
    <property type="nucleotide sequence ID" value="NZ_CP104965.1"/>
</dbReference>
<name>A0ABY6CL64_9HYPH</name>
<evidence type="ECO:0000259" key="1">
    <source>
        <dbReference type="Pfam" id="PF01261"/>
    </source>
</evidence>
<dbReference type="Proteomes" id="UP001061862">
    <property type="component" value="Chromosome"/>
</dbReference>
<sequence>MAVDLVTFFHPEFWGVGNHGDILAFAESKPELFWNKILDTVAAAGLRGIEPTFSPFNWQHAIKTFGSVAGFSRAMEQRGLTLASGFFADLEHGSDIADPAVRSKLFDLVKAYAEVIAACGGDAMVVGLPMRRTRDAEPPLFVDLPYAQRIAEVINELGALTLRQGVKLALHTEAHSVFCTSRDVDLFMLLTDPLYVGFCPDAAHLLGSGADPVVVTTRHIDRLVVAHWKDATGVMPFDIPIDASIHDSHQAYFCRLGAGRVDWPAWARMYRDHNISGWAVLELDAAADPLSEMIASRQFVETTLLPIIG</sequence>
<feature type="domain" description="Xylose isomerase-like TIM barrel" evidence="1">
    <location>
        <begin position="39"/>
        <end position="288"/>
    </location>
</feature>
<evidence type="ECO:0000313" key="3">
    <source>
        <dbReference type="Proteomes" id="UP001061862"/>
    </source>
</evidence>
<evidence type="ECO:0000313" key="2">
    <source>
        <dbReference type="EMBL" id="UXN72132.1"/>
    </source>
</evidence>
<dbReference type="PANTHER" id="PTHR12110:SF41">
    <property type="entry name" value="INOSOSE DEHYDRATASE"/>
    <property type="match status" value="1"/>
</dbReference>
<dbReference type="InterPro" id="IPR036237">
    <property type="entry name" value="Xyl_isomerase-like_sf"/>
</dbReference>
<protein>
    <submittedName>
        <fullName evidence="2">Sugar phosphate isomerase/epimerase</fullName>
    </submittedName>
</protein>
<dbReference type="Pfam" id="PF01261">
    <property type="entry name" value="AP_endonuc_2"/>
    <property type="match status" value="1"/>
</dbReference>
<dbReference type="GO" id="GO:0016853">
    <property type="term" value="F:isomerase activity"/>
    <property type="evidence" value="ECO:0007669"/>
    <property type="project" value="UniProtKB-KW"/>
</dbReference>